<gene>
    <name evidence="2" type="ORF">HEB94_002211</name>
</gene>
<dbReference type="Gene3D" id="1.20.120.450">
    <property type="entry name" value="dinb family like domain"/>
    <property type="match status" value="1"/>
</dbReference>
<reference evidence="2" key="1">
    <citation type="submission" date="2020-10" db="EMBL/GenBank/DDBJ databases">
        <title>Sequencing the genomes of 1000 actinobacteria strains.</title>
        <authorList>
            <person name="Klenk H.-P."/>
        </authorList>
    </citation>
    <scope>NUCLEOTIDE SEQUENCE</scope>
    <source>
        <strain evidence="2">DSM 45354</strain>
    </source>
</reference>
<comment type="caution">
    <text evidence="2">The sequence shown here is derived from an EMBL/GenBank/DDBJ whole genome shotgun (WGS) entry which is preliminary data.</text>
</comment>
<evidence type="ECO:0000313" key="3">
    <source>
        <dbReference type="Proteomes" id="UP000638648"/>
    </source>
</evidence>
<keyword evidence="3" id="KW-1185">Reference proteome</keyword>
<dbReference type="InterPro" id="IPR024344">
    <property type="entry name" value="MDMPI_metal-binding"/>
</dbReference>
<organism evidence="2 3">
    <name type="scientific">Actinopolymorpha pittospori</name>
    <dbReference type="NCBI Taxonomy" id="648752"/>
    <lineage>
        <taxon>Bacteria</taxon>
        <taxon>Bacillati</taxon>
        <taxon>Actinomycetota</taxon>
        <taxon>Actinomycetes</taxon>
        <taxon>Propionibacteriales</taxon>
        <taxon>Actinopolymorphaceae</taxon>
        <taxon>Actinopolymorpha</taxon>
    </lineage>
</organism>
<dbReference type="EMBL" id="JADBEM010000001">
    <property type="protein sequence ID" value="MBE1605363.1"/>
    <property type="molecule type" value="Genomic_DNA"/>
</dbReference>
<dbReference type="NCBIfam" id="TIGR03086">
    <property type="entry name" value="TIGR03086 family metal-binding protein"/>
    <property type="match status" value="1"/>
</dbReference>
<dbReference type="RefSeq" id="WP_192749715.1">
    <property type="nucleotide sequence ID" value="NZ_BAABJL010000199.1"/>
</dbReference>
<feature type="domain" description="Mycothiol-dependent maleylpyruvate isomerase metal-binding" evidence="1">
    <location>
        <begin position="13"/>
        <end position="132"/>
    </location>
</feature>
<dbReference type="InterPro" id="IPR017517">
    <property type="entry name" value="Maleyloyr_isom"/>
</dbReference>
<dbReference type="Pfam" id="PF11716">
    <property type="entry name" value="MDMPI_N"/>
    <property type="match status" value="1"/>
</dbReference>
<dbReference type="Proteomes" id="UP000638648">
    <property type="component" value="Unassembled WGS sequence"/>
</dbReference>
<dbReference type="GO" id="GO:0046872">
    <property type="term" value="F:metal ion binding"/>
    <property type="evidence" value="ECO:0007669"/>
    <property type="project" value="InterPro"/>
</dbReference>
<dbReference type="SUPFAM" id="SSF109854">
    <property type="entry name" value="DinB/YfiT-like putative metalloenzymes"/>
    <property type="match status" value="1"/>
</dbReference>
<sequence>MTAQESARSLIPRAARDFGSRVHDVPPDGWDAPTPCTEWCVRDLLNHLVGEHLWAPHLLRGETVEQVGDRYDGDVLGAEPVAAWDAAIAASLAAWEETPDDAMVHLSFGDTSVDEYAEQMLTDLAVHAWDLARGAGLEARLDPDVVRHVWGYASVRVPEWQGSSMLAPPVRTQSDDLQDQLIALVGRHP</sequence>
<dbReference type="AlphaFoldDB" id="A0A927MU91"/>
<dbReference type="InterPro" id="IPR017520">
    <property type="entry name" value="CHP03086"/>
</dbReference>
<evidence type="ECO:0000313" key="2">
    <source>
        <dbReference type="EMBL" id="MBE1605363.1"/>
    </source>
</evidence>
<protein>
    <submittedName>
        <fullName evidence="2">Uncharacterized protein (TIGR03086 family)</fullName>
    </submittedName>
</protein>
<proteinExistence type="predicted"/>
<accession>A0A927MU91</accession>
<dbReference type="NCBIfam" id="TIGR03083">
    <property type="entry name" value="maleylpyruvate isomerase family mycothiol-dependent enzyme"/>
    <property type="match status" value="1"/>
</dbReference>
<dbReference type="InterPro" id="IPR034660">
    <property type="entry name" value="DinB/YfiT-like"/>
</dbReference>
<name>A0A927MU91_9ACTN</name>
<evidence type="ECO:0000259" key="1">
    <source>
        <dbReference type="Pfam" id="PF11716"/>
    </source>
</evidence>